<dbReference type="AlphaFoldDB" id="A0A7X7R830"/>
<dbReference type="EMBL" id="JAAYYV010000189">
    <property type="protein sequence ID" value="NLF54176.1"/>
    <property type="molecule type" value="Genomic_DNA"/>
</dbReference>
<reference evidence="1 2" key="1">
    <citation type="journal article" date="2020" name="Biotechnol. Biofuels">
        <title>New insights from the biogas microbiome by comprehensive genome-resolved metagenomics of nearly 1600 species originating from multiple anaerobic digesters.</title>
        <authorList>
            <person name="Campanaro S."/>
            <person name="Treu L."/>
            <person name="Rodriguez-R L.M."/>
            <person name="Kovalovszki A."/>
            <person name="Ziels R.M."/>
            <person name="Maus I."/>
            <person name="Zhu X."/>
            <person name="Kougias P.G."/>
            <person name="Basile A."/>
            <person name="Luo G."/>
            <person name="Schluter A."/>
            <person name="Konstantinidis K.T."/>
            <person name="Angelidaki I."/>
        </authorList>
    </citation>
    <scope>NUCLEOTIDE SEQUENCE [LARGE SCALE GENOMIC DNA]</scope>
    <source>
        <strain evidence="1">AS06rmzACSIP_256</strain>
    </source>
</reference>
<accession>A0A7X7R830</accession>
<name>A0A7X7R830_9RHOO</name>
<proteinExistence type="predicted"/>
<sequence>MKRTRLKRRGGLGRSAEHLAWLATGLAASGSRIEDRYWDLRLAAAIDQALEEHDEEGINAVLDQLFSVDARAYDELADAVESRAESAAGASQEFDTLLLAAPVLAWSRYRIPANTIPAAVLANLRVHLQAHVLASGARLAIADFLFSPDQLPQGYCDTADFARALVDAAIEKKNLPIETEGLPETTQFLSDTRYLLAAVAVPRGEAIFRWQEKDGSRDDALAQWRQQGGACLAPLLPGCATDLVLPEAYFSASRAAEKASRPYSVRASVAFLGTALETPAANLRATIAPFWDRDLEEYRIGLSVRGSEQVVHGIVWPLLGDETDTSDCVTEIETVLRQSGVTDIVNLNHRFPLEYCEDCGVPLYPSPEGEVVHAEMPEEQAEQMPRHLH</sequence>
<comment type="caution">
    <text evidence="1">The sequence shown here is derived from an EMBL/GenBank/DDBJ whole genome shotgun (WGS) entry which is preliminary data.</text>
</comment>
<organism evidence="1 2">
    <name type="scientific">Thauera phenolivorans</name>
    <dbReference type="NCBI Taxonomy" id="1792543"/>
    <lineage>
        <taxon>Bacteria</taxon>
        <taxon>Pseudomonadati</taxon>
        <taxon>Pseudomonadota</taxon>
        <taxon>Betaproteobacteria</taxon>
        <taxon>Rhodocyclales</taxon>
        <taxon>Zoogloeaceae</taxon>
        <taxon>Thauera</taxon>
    </lineage>
</organism>
<evidence type="ECO:0000313" key="2">
    <source>
        <dbReference type="Proteomes" id="UP000536534"/>
    </source>
</evidence>
<evidence type="ECO:0000313" key="1">
    <source>
        <dbReference type="EMBL" id="NLF54176.1"/>
    </source>
</evidence>
<dbReference type="InterPro" id="IPR021292">
    <property type="entry name" value="DUF2863"/>
</dbReference>
<gene>
    <name evidence="1" type="ORF">GX576_07230</name>
</gene>
<protein>
    <submittedName>
        <fullName evidence="1">DUF2863 family protein</fullName>
    </submittedName>
</protein>
<dbReference type="Proteomes" id="UP000536534">
    <property type="component" value="Unassembled WGS sequence"/>
</dbReference>
<dbReference type="Pfam" id="PF11062">
    <property type="entry name" value="DUF2863"/>
    <property type="match status" value="1"/>
</dbReference>